<feature type="domain" description="Peptidase M16 C-terminal" evidence="8">
    <location>
        <begin position="684"/>
        <end position="863"/>
    </location>
</feature>
<keyword evidence="5" id="KW-0482">Metalloprotease</keyword>
<gene>
    <name evidence="9" type="ORF">RQX22_18455</name>
</gene>
<evidence type="ECO:0000313" key="9">
    <source>
        <dbReference type="EMBL" id="MDT9600940.1"/>
    </source>
</evidence>
<dbReference type="SUPFAM" id="SSF63411">
    <property type="entry name" value="LuxS/MPP-like metallohydrolase"/>
    <property type="match status" value="4"/>
</dbReference>
<feature type="domain" description="Peptidase M16 N-terminal" evidence="7">
    <location>
        <begin position="59"/>
        <end position="193"/>
    </location>
</feature>
<keyword evidence="6" id="KW-0732">Signal</keyword>
<name>A0ABU3QD94_9SPHN</name>
<feature type="signal peptide" evidence="6">
    <location>
        <begin position="1"/>
        <end position="17"/>
    </location>
</feature>
<evidence type="ECO:0000256" key="4">
    <source>
        <dbReference type="ARBA" id="ARBA00022833"/>
    </source>
</evidence>
<sequence>MLMRPLMLALISLAAFALPAAVAVAEPAAPATKGLAPVADLVEMVDIPYQQFTLSNGLRVVVHEDRKAPVVAVSVWYNVGSKDEPKGKTGFAHLFEHLMFNGSENAPGDYFEPLRQIGATDFNGTTWFDRTNYFQTVPKPALERALFLESDRMGHLLGALTQENLTNQIGVVQNEKRQGDNEPYGLVEYAQLAALFPEGHPYRHSTIGSMADLDSASLEDVKQWFRDKYGPNNAVLVLAGDISAAEARPLVEKYFGDIPRGPENRPAEAAVPTLSAPKTEVMKDRVAVTRLYRIWVVPGLLDPDFVPLDVGAGVLGGLASSRLDNELVRRDQTAVAVSADVQPFHRVSFFQVQVDVKPGVDADQVARRLDQIVAELIAKGPTADEVQRVVMSNVAARIRGLEQVGGFGGKAVALAEGALYADDPDFYKKQLLAYGRVTPAAVQAEMRQWLGRPVYALRVEPGEREAYQEAAPRAGAASLRPRYYRQPEAGENMMAPKPFQRPMPEVGTVANLDFPDVARARLSNGIPVVYARRDTVPVVRVAVEFNAGIAADPAKAPGTQTLMLSLLDEGTTSRNSIEIAEEKERLGAAISPGASLDRTAISLAALTPNLGRSLDLLADIIRNPAFAPGEVERLRARQLAQIANELTQPNAIAARTLPPILFGPDHPYGRSPTGSGEAEAVSKLGREDLVRFHQRWIRPDNATIFVVGDLPLADLLPQLEARFGDWTPPAVPKGVKDFASAPPAPQPRIVLVDRPQSPQSVILAGMILPMRGTEDLLTLTAANEILGGDFLSRINMDLRETKGWSYGSGSGVSLREDLVPFIVSAPVQADKTGPAIQAVMDQIKAFVTDRGLTPAELEKVINGNTRELSGQFETSGAVLGALRSNALYRRPDDYWERIAERYRGMTVSTLDQAARRVIDPSKLVWVIVGDAATVQPQLANIGLPVEVIKQP</sequence>
<evidence type="ECO:0000259" key="7">
    <source>
        <dbReference type="Pfam" id="PF00675"/>
    </source>
</evidence>
<comment type="caution">
    <text evidence="9">The sequence shown here is derived from an EMBL/GenBank/DDBJ whole genome shotgun (WGS) entry which is preliminary data.</text>
</comment>
<dbReference type="InterPro" id="IPR050626">
    <property type="entry name" value="Peptidase_M16"/>
</dbReference>
<dbReference type="InterPro" id="IPR007863">
    <property type="entry name" value="Peptidase_M16_C"/>
</dbReference>
<evidence type="ECO:0000256" key="3">
    <source>
        <dbReference type="ARBA" id="ARBA00022801"/>
    </source>
</evidence>
<evidence type="ECO:0000259" key="8">
    <source>
        <dbReference type="Pfam" id="PF05193"/>
    </source>
</evidence>
<comment type="similarity">
    <text evidence="1">Belongs to the peptidase M16 family.</text>
</comment>
<dbReference type="PANTHER" id="PTHR43690:SF17">
    <property type="entry name" value="PROTEIN YHJJ"/>
    <property type="match status" value="1"/>
</dbReference>
<protein>
    <submittedName>
        <fullName evidence="9">Pitrilysin family protein</fullName>
    </submittedName>
</protein>
<keyword evidence="2" id="KW-0645">Protease</keyword>
<organism evidence="9 10">
    <name type="scientific">Sphingosinicella rhizophila</name>
    <dbReference type="NCBI Taxonomy" id="3050082"/>
    <lineage>
        <taxon>Bacteria</taxon>
        <taxon>Pseudomonadati</taxon>
        <taxon>Pseudomonadota</taxon>
        <taxon>Alphaproteobacteria</taxon>
        <taxon>Sphingomonadales</taxon>
        <taxon>Sphingosinicellaceae</taxon>
        <taxon>Sphingosinicella</taxon>
    </lineage>
</organism>
<evidence type="ECO:0000313" key="10">
    <source>
        <dbReference type="Proteomes" id="UP001259572"/>
    </source>
</evidence>
<reference evidence="9 10" key="1">
    <citation type="submission" date="2023-05" db="EMBL/GenBank/DDBJ databases">
        <authorList>
            <person name="Guo Y."/>
        </authorList>
    </citation>
    <scope>NUCLEOTIDE SEQUENCE [LARGE SCALE GENOMIC DNA]</scope>
    <source>
        <strain evidence="9 10">GR2756</strain>
    </source>
</reference>
<evidence type="ECO:0000256" key="2">
    <source>
        <dbReference type="ARBA" id="ARBA00022670"/>
    </source>
</evidence>
<dbReference type="Gene3D" id="3.30.830.10">
    <property type="entry name" value="Metalloenzyme, LuxS/M16 peptidase-like"/>
    <property type="match status" value="4"/>
</dbReference>
<proteinExistence type="inferred from homology"/>
<evidence type="ECO:0000256" key="1">
    <source>
        <dbReference type="ARBA" id="ARBA00007261"/>
    </source>
</evidence>
<accession>A0ABU3QD94</accession>
<dbReference type="InterPro" id="IPR011249">
    <property type="entry name" value="Metalloenz_LuxS/M16"/>
</dbReference>
<feature type="domain" description="Peptidase M16 C-terminal" evidence="8">
    <location>
        <begin position="216"/>
        <end position="391"/>
    </location>
</feature>
<evidence type="ECO:0000256" key="5">
    <source>
        <dbReference type="ARBA" id="ARBA00023049"/>
    </source>
</evidence>
<dbReference type="EMBL" id="JAVUPU010000014">
    <property type="protein sequence ID" value="MDT9600940.1"/>
    <property type="molecule type" value="Genomic_DNA"/>
</dbReference>
<feature type="chain" id="PRO_5045725318" evidence="6">
    <location>
        <begin position="18"/>
        <end position="951"/>
    </location>
</feature>
<dbReference type="RefSeq" id="WP_315728546.1">
    <property type="nucleotide sequence ID" value="NZ_JAVUPU010000014.1"/>
</dbReference>
<keyword evidence="10" id="KW-1185">Reference proteome</keyword>
<keyword evidence="4" id="KW-0862">Zinc</keyword>
<feature type="domain" description="Peptidase M16 N-terminal" evidence="7">
    <location>
        <begin position="528"/>
        <end position="645"/>
    </location>
</feature>
<dbReference type="Pfam" id="PF00675">
    <property type="entry name" value="Peptidase_M16"/>
    <property type="match status" value="2"/>
</dbReference>
<dbReference type="Proteomes" id="UP001259572">
    <property type="component" value="Unassembled WGS sequence"/>
</dbReference>
<dbReference type="Pfam" id="PF05193">
    <property type="entry name" value="Peptidase_M16_C"/>
    <property type="match status" value="2"/>
</dbReference>
<dbReference type="InterPro" id="IPR011765">
    <property type="entry name" value="Pept_M16_N"/>
</dbReference>
<evidence type="ECO:0000256" key="6">
    <source>
        <dbReference type="SAM" id="SignalP"/>
    </source>
</evidence>
<dbReference type="PANTHER" id="PTHR43690">
    <property type="entry name" value="NARDILYSIN"/>
    <property type="match status" value="1"/>
</dbReference>
<keyword evidence="3" id="KW-0378">Hydrolase</keyword>